<dbReference type="GO" id="GO:0005739">
    <property type="term" value="C:mitochondrion"/>
    <property type="evidence" value="ECO:0007669"/>
    <property type="project" value="TreeGrafter"/>
</dbReference>
<dbReference type="InterPro" id="IPR007248">
    <property type="entry name" value="Mpv17_PMP22"/>
</dbReference>
<keyword evidence="9" id="KW-1185">Reference proteome</keyword>
<evidence type="ECO:0000313" key="8">
    <source>
        <dbReference type="EMBL" id="SGZ39702.1"/>
    </source>
</evidence>
<reference evidence="9" key="1">
    <citation type="submission" date="2016-11" db="EMBL/GenBank/DDBJ databases">
        <authorList>
            <person name="Guldener U."/>
        </authorList>
    </citation>
    <scope>NUCLEOTIDE SEQUENCE [LARGE SCALE GENOMIC DNA]</scope>
</reference>
<feature type="transmembrane region" description="Helical" evidence="7">
    <location>
        <begin position="323"/>
        <end position="343"/>
    </location>
</feature>
<accession>A0A1L0FJD5</accession>
<organism evidence="8 9">
    <name type="scientific">Hanseniaspora guilliermondii</name>
    <dbReference type="NCBI Taxonomy" id="56406"/>
    <lineage>
        <taxon>Eukaryota</taxon>
        <taxon>Fungi</taxon>
        <taxon>Dikarya</taxon>
        <taxon>Ascomycota</taxon>
        <taxon>Saccharomycotina</taxon>
        <taxon>Saccharomycetes</taxon>
        <taxon>Saccharomycodales</taxon>
        <taxon>Saccharomycodaceae</taxon>
        <taxon>Hanseniaspora</taxon>
    </lineage>
</organism>
<feature type="compositionally biased region" description="Polar residues" evidence="6">
    <location>
        <begin position="9"/>
        <end position="29"/>
    </location>
</feature>
<evidence type="ECO:0000256" key="7">
    <source>
        <dbReference type="SAM" id="Phobius"/>
    </source>
</evidence>
<keyword evidence="4 7" id="KW-1133">Transmembrane helix</keyword>
<feature type="region of interest" description="Disordered" evidence="6">
    <location>
        <begin position="1"/>
        <end position="45"/>
    </location>
</feature>
<name>A0A1L0FJD5_9ASCO</name>
<dbReference type="Pfam" id="PF04117">
    <property type="entry name" value="Mpv17_PMP22"/>
    <property type="match status" value="1"/>
</dbReference>
<proteinExistence type="inferred from homology"/>
<dbReference type="AlphaFoldDB" id="A0A1L0FJD5"/>
<gene>
    <name evidence="8" type="ORF">HGUI_01902</name>
</gene>
<comment type="similarity">
    <text evidence="2">Belongs to the peroxisomal membrane protein PXMP2/4 family.</text>
</comment>
<comment type="subcellular location">
    <subcellularLocation>
        <location evidence="1">Membrane</location>
        <topology evidence="1">Multi-pass membrane protein</topology>
    </subcellularLocation>
</comment>
<evidence type="ECO:0000256" key="6">
    <source>
        <dbReference type="SAM" id="MobiDB-lite"/>
    </source>
</evidence>
<dbReference type="GO" id="GO:0016020">
    <property type="term" value="C:membrane"/>
    <property type="evidence" value="ECO:0007669"/>
    <property type="project" value="UniProtKB-SubCell"/>
</dbReference>
<evidence type="ECO:0000256" key="2">
    <source>
        <dbReference type="ARBA" id="ARBA00006824"/>
    </source>
</evidence>
<feature type="transmembrane region" description="Helical" evidence="7">
    <location>
        <begin position="279"/>
        <end position="303"/>
    </location>
</feature>
<keyword evidence="5 7" id="KW-0472">Membrane</keyword>
<protein>
    <recommendedName>
        <fullName evidence="10">Vacuolar membrane protein</fullName>
    </recommendedName>
</protein>
<evidence type="ECO:0000256" key="5">
    <source>
        <dbReference type="ARBA" id="ARBA00023136"/>
    </source>
</evidence>
<feature type="transmembrane region" description="Helical" evidence="7">
    <location>
        <begin position="355"/>
        <end position="373"/>
    </location>
</feature>
<evidence type="ECO:0000256" key="4">
    <source>
        <dbReference type="ARBA" id="ARBA00022989"/>
    </source>
</evidence>
<dbReference type="VEuPathDB" id="FungiDB:HGUI_01902"/>
<feature type="compositionally biased region" description="Basic and acidic residues" evidence="6">
    <location>
        <begin position="30"/>
        <end position="39"/>
    </location>
</feature>
<dbReference type="PANTHER" id="PTHR11266:SF50">
    <property type="entry name" value="VACUOLAR MEMBRANE PROTEIN YOR292C"/>
    <property type="match status" value="1"/>
</dbReference>
<dbReference type="OrthoDB" id="3970956at2759"/>
<evidence type="ECO:0000256" key="3">
    <source>
        <dbReference type="ARBA" id="ARBA00022692"/>
    </source>
</evidence>
<evidence type="ECO:0008006" key="10">
    <source>
        <dbReference type="Google" id="ProtNLM"/>
    </source>
</evidence>
<keyword evidence="3 7" id="KW-0812">Transmembrane</keyword>
<dbReference type="PANTHER" id="PTHR11266">
    <property type="entry name" value="PEROXISOMAL MEMBRANE PROTEIN 2, PXMP2 MPV17"/>
    <property type="match status" value="1"/>
</dbReference>
<evidence type="ECO:0000313" key="9">
    <source>
        <dbReference type="Proteomes" id="UP000183365"/>
    </source>
</evidence>
<sequence>MYDHDSGKSAVSTENLNLKSFKNTPSKNKISSDKPERGQRKSLQSLITIEPEPVESNNIIDENDGIIQPEPNFIPMINSLLMPSSDNRLNVNLFRNPGSDLDNQTTFITDFDSIDNNSTINRLFFNKNYNNKILTTILKLRSKVNRINVQRIPKFYGGRVSYLHVLLLLLLGGLNFIYFKDYRTRLMKANKLIATIIANGLLNGFSDIVAQLITCISNKSNNITLTGDLLDTRVSNNNLDSGDALDLEDLEYQNSLIDNESLMLMDSVEHKNDVQLWRLICFTFWGSFMANFQVPWYVILNMLFTEDPSIVQTFERILSDQLFYSPISLYCFFAFANYVMEAGDVYTFRSKIKKIYLNTLAINYMLWPLMQFINFSFIPKDDQPLFSSCVSVVWNVVLSLRNASTKS</sequence>
<evidence type="ECO:0000256" key="1">
    <source>
        <dbReference type="ARBA" id="ARBA00004141"/>
    </source>
</evidence>
<dbReference type="EMBL" id="FQNF01000029">
    <property type="protein sequence ID" value="SGZ39702.1"/>
    <property type="molecule type" value="Genomic_DNA"/>
</dbReference>
<feature type="transmembrane region" description="Helical" evidence="7">
    <location>
        <begin position="160"/>
        <end position="179"/>
    </location>
</feature>
<dbReference type="Proteomes" id="UP000183365">
    <property type="component" value="Unassembled WGS sequence"/>
</dbReference>